<feature type="compositionally biased region" description="Basic and acidic residues" evidence="1">
    <location>
        <begin position="23"/>
        <end position="35"/>
    </location>
</feature>
<comment type="caution">
    <text evidence="2">The sequence shown here is derived from an EMBL/GenBank/DDBJ whole genome shotgun (WGS) entry which is preliminary data.</text>
</comment>
<dbReference type="PANTHER" id="PTHR42085">
    <property type="entry name" value="F-BOX DOMAIN-CONTAINING PROTEIN"/>
    <property type="match status" value="1"/>
</dbReference>
<name>A0A8H7W5Y0_9HELO</name>
<dbReference type="EMBL" id="JAFJYH010000310">
    <property type="protein sequence ID" value="KAG4413518.1"/>
    <property type="molecule type" value="Genomic_DNA"/>
</dbReference>
<feature type="region of interest" description="Disordered" evidence="1">
    <location>
        <begin position="1"/>
        <end position="56"/>
    </location>
</feature>
<protein>
    <submittedName>
        <fullName evidence="2">Uncharacterized protein</fullName>
    </submittedName>
</protein>
<evidence type="ECO:0000313" key="3">
    <source>
        <dbReference type="Proteomes" id="UP000664132"/>
    </source>
</evidence>
<accession>A0A8H7W5Y0</accession>
<feature type="compositionally biased region" description="Basic residues" evidence="1">
    <location>
        <begin position="1"/>
        <end position="13"/>
    </location>
</feature>
<proteinExistence type="predicted"/>
<dbReference type="OrthoDB" id="288942at2759"/>
<sequence>MDGRRRRFGHFRPIRGPQVEGPRYVERQPDPEKPPIQESQHTANPQKESPLYDGRIPPEIRNSIFQFALTEEDTTPYEVNNGYSRPGYTTKKKVNTALLQTCRRVYLETYHLPPITKEHVFWHPPETGPHGRFYSDRNGWEREKEMFTCRMMSWQLDLVKEIHIFSQEFWLEQNFPKFCEESFMQGIEKVKVTIRRCDWWWNERNHPLAINPYKGNADTNQMTWDIMASKEGKTLEWNMEGWGAAFAKLPKLKEVEIELETSEDKVDELVAIVDWAKGWKFPLKDGMVLSTEGVDAKDVQTWQGPMCFLSQICPYCSGFSQCRATDPPNEKCTERMRLKALSKGPLCSVYSLRWRAAQAATTSREDEQE</sequence>
<evidence type="ECO:0000256" key="1">
    <source>
        <dbReference type="SAM" id="MobiDB-lite"/>
    </source>
</evidence>
<feature type="compositionally biased region" description="Polar residues" evidence="1">
    <location>
        <begin position="37"/>
        <end position="47"/>
    </location>
</feature>
<evidence type="ECO:0000313" key="2">
    <source>
        <dbReference type="EMBL" id="KAG4413518.1"/>
    </source>
</evidence>
<dbReference type="InterPro" id="IPR038883">
    <property type="entry name" value="AN11006-like"/>
</dbReference>
<reference evidence="2" key="1">
    <citation type="submission" date="2021-02" db="EMBL/GenBank/DDBJ databases">
        <title>Genome sequence Cadophora malorum strain M34.</title>
        <authorList>
            <person name="Stefanovic E."/>
            <person name="Vu D."/>
            <person name="Scully C."/>
            <person name="Dijksterhuis J."/>
            <person name="Roader J."/>
            <person name="Houbraken J."/>
        </authorList>
    </citation>
    <scope>NUCLEOTIDE SEQUENCE</scope>
    <source>
        <strain evidence="2">M34</strain>
    </source>
</reference>
<dbReference type="PANTHER" id="PTHR42085:SF1">
    <property type="entry name" value="F-BOX DOMAIN-CONTAINING PROTEIN"/>
    <property type="match status" value="1"/>
</dbReference>
<dbReference type="Proteomes" id="UP000664132">
    <property type="component" value="Unassembled WGS sequence"/>
</dbReference>
<organism evidence="2 3">
    <name type="scientific">Cadophora malorum</name>
    <dbReference type="NCBI Taxonomy" id="108018"/>
    <lineage>
        <taxon>Eukaryota</taxon>
        <taxon>Fungi</taxon>
        <taxon>Dikarya</taxon>
        <taxon>Ascomycota</taxon>
        <taxon>Pezizomycotina</taxon>
        <taxon>Leotiomycetes</taxon>
        <taxon>Helotiales</taxon>
        <taxon>Ploettnerulaceae</taxon>
        <taxon>Cadophora</taxon>
    </lineage>
</organism>
<keyword evidence="3" id="KW-1185">Reference proteome</keyword>
<gene>
    <name evidence="2" type="ORF">IFR04_013346</name>
</gene>
<dbReference type="AlphaFoldDB" id="A0A8H7W5Y0"/>